<protein>
    <submittedName>
        <fullName evidence="11">High-affinity branched-chain amino acid transport system permease protein LivH</fullName>
    </submittedName>
</protein>
<dbReference type="GO" id="GO:0015188">
    <property type="term" value="F:L-isoleucine transmembrane transporter activity"/>
    <property type="evidence" value="ECO:0007669"/>
    <property type="project" value="TreeGrafter"/>
</dbReference>
<dbReference type="GO" id="GO:1903806">
    <property type="term" value="P:L-isoleucine import across plasma membrane"/>
    <property type="evidence" value="ECO:0007669"/>
    <property type="project" value="TreeGrafter"/>
</dbReference>
<evidence type="ECO:0000256" key="7">
    <source>
        <dbReference type="ARBA" id="ARBA00022989"/>
    </source>
</evidence>
<dbReference type="CDD" id="cd06582">
    <property type="entry name" value="TM_PBP1_LivH_like"/>
    <property type="match status" value="1"/>
</dbReference>
<feature type="transmembrane region" description="Helical" evidence="10">
    <location>
        <begin position="47"/>
        <end position="67"/>
    </location>
</feature>
<keyword evidence="6" id="KW-0029">Amino-acid transport</keyword>
<feature type="transmembrane region" description="Helical" evidence="10">
    <location>
        <begin position="244"/>
        <end position="269"/>
    </location>
</feature>
<dbReference type="AlphaFoldDB" id="A0A238JKN2"/>
<dbReference type="Pfam" id="PF02653">
    <property type="entry name" value="BPD_transp_2"/>
    <property type="match status" value="1"/>
</dbReference>
<organism evidence="11 12">
    <name type="scientific">Octadecabacter ascidiaceicola</name>
    <dbReference type="NCBI Taxonomy" id="1655543"/>
    <lineage>
        <taxon>Bacteria</taxon>
        <taxon>Pseudomonadati</taxon>
        <taxon>Pseudomonadota</taxon>
        <taxon>Alphaproteobacteria</taxon>
        <taxon>Rhodobacterales</taxon>
        <taxon>Roseobacteraceae</taxon>
        <taxon>Octadecabacter</taxon>
    </lineage>
</organism>
<keyword evidence="5 10" id="KW-0812">Transmembrane</keyword>
<dbReference type="OrthoDB" id="9807115at2"/>
<evidence type="ECO:0000256" key="6">
    <source>
        <dbReference type="ARBA" id="ARBA00022970"/>
    </source>
</evidence>
<dbReference type="GO" id="GO:0015190">
    <property type="term" value="F:L-leucine transmembrane transporter activity"/>
    <property type="evidence" value="ECO:0007669"/>
    <property type="project" value="TreeGrafter"/>
</dbReference>
<dbReference type="GO" id="GO:0042941">
    <property type="term" value="P:D-alanine transmembrane transport"/>
    <property type="evidence" value="ECO:0007669"/>
    <property type="project" value="TreeGrafter"/>
</dbReference>
<evidence type="ECO:0000256" key="2">
    <source>
        <dbReference type="ARBA" id="ARBA00022448"/>
    </source>
</evidence>
<dbReference type="GO" id="GO:0015192">
    <property type="term" value="F:L-phenylalanine transmembrane transporter activity"/>
    <property type="evidence" value="ECO:0007669"/>
    <property type="project" value="TreeGrafter"/>
</dbReference>
<dbReference type="InterPro" id="IPR052157">
    <property type="entry name" value="BCAA_transport_permease"/>
</dbReference>
<feature type="transmembrane region" description="Helical" evidence="10">
    <location>
        <begin position="289"/>
        <end position="306"/>
    </location>
</feature>
<keyword evidence="4" id="KW-0997">Cell inner membrane</keyword>
<dbReference type="EMBL" id="FXYD01000001">
    <property type="protein sequence ID" value="SMX31201.1"/>
    <property type="molecule type" value="Genomic_DNA"/>
</dbReference>
<dbReference type="RefSeq" id="WP_093994730.1">
    <property type="nucleotide sequence ID" value="NZ_FXYD01000001.1"/>
</dbReference>
<accession>A0A238JKN2</accession>
<gene>
    <name evidence="11" type="primary">livH_2</name>
    <name evidence="11" type="ORF">OCA8868_00241</name>
</gene>
<dbReference type="GO" id="GO:0005304">
    <property type="term" value="F:L-valine transmembrane transporter activity"/>
    <property type="evidence" value="ECO:0007669"/>
    <property type="project" value="TreeGrafter"/>
</dbReference>
<evidence type="ECO:0000256" key="4">
    <source>
        <dbReference type="ARBA" id="ARBA00022519"/>
    </source>
</evidence>
<evidence type="ECO:0000256" key="1">
    <source>
        <dbReference type="ARBA" id="ARBA00004651"/>
    </source>
</evidence>
<feature type="transmembrane region" description="Helical" evidence="10">
    <location>
        <begin position="73"/>
        <end position="96"/>
    </location>
</feature>
<evidence type="ECO:0000256" key="5">
    <source>
        <dbReference type="ARBA" id="ARBA00022692"/>
    </source>
</evidence>
<dbReference type="GO" id="GO:0005886">
    <property type="term" value="C:plasma membrane"/>
    <property type="evidence" value="ECO:0007669"/>
    <property type="project" value="UniProtKB-SubCell"/>
</dbReference>
<dbReference type="GO" id="GO:0015808">
    <property type="term" value="P:L-alanine transport"/>
    <property type="evidence" value="ECO:0007669"/>
    <property type="project" value="TreeGrafter"/>
</dbReference>
<feature type="transmembrane region" description="Helical" evidence="10">
    <location>
        <begin position="162"/>
        <end position="180"/>
    </location>
</feature>
<evidence type="ECO:0000256" key="9">
    <source>
        <dbReference type="ARBA" id="ARBA00037998"/>
    </source>
</evidence>
<proteinExistence type="inferred from homology"/>
<dbReference type="PANTHER" id="PTHR11795:SF371">
    <property type="entry name" value="HIGH-AFFINITY BRANCHED-CHAIN AMINO ACID TRANSPORT SYSTEM PERMEASE PROTEIN LIVH"/>
    <property type="match status" value="1"/>
</dbReference>
<keyword evidence="12" id="KW-1185">Reference proteome</keyword>
<sequence length="317" mass="34297">MWEFVNYYFIPGLVLGCIYALGAIGITLTFGILRFSNFAHGEIMMSGAYLTWTVMAAFTALGAYFGFSDWALHPLIAMVPAAALVILIFLATDRFFYKPFRKAETIKVVMASFGMMLIIRSAVQVIWGPNQITFVRGIAKPNATLSEITSNMGLQILMPNKHLFIFAGTIILVVALGYLLNRTRIGKAMRAVSDSPDLAHVTGINVDKVIRATWIVGGICAAAAGVFLVMDTQMLETTMGFRMLLPMFAAAILGGIGKPYGAVAGGLIIGLAEELSAYPWIGDTPLLSPGYKTGVAFAIMVVMLIVRPQGLFKGRSF</sequence>
<evidence type="ECO:0000256" key="10">
    <source>
        <dbReference type="SAM" id="Phobius"/>
    </source>
</evidence>
<comment type="subcellular location">
    <subcellularLocation>
        <location evidence="1">Cell membrane</location>
        <topology evidence="1">Multi-pass membrane protein</topology>
    </subcellularLocation>
</comment>
<keyword evidence="2" id="KW-0813">Transport</keyword>
<evidence type="ECO:0000256" key="3">
    <source>
        <dbReference type="ARBA" id="ARBA00022475"/>
    </source>
</evidence>
<keyword evidence="8 10" id="KW-0472">Membrane</keyword>
<keyword evidence="3" id="KW-1003">Cell membrane</keyword>
<evidence type="ECO:0000313" key="12">
    <source>
        <dbReference type="Proteomes" id="UP000203464"/>
    </source>
</evidence>
<dbReference type="PANTHER" id="PTHR11795">
    <property type="entry name" value="BRANCHED-CHAIN AMINO ACID TRANSPORT SYSTEM PERMEASE PROTEIN LIVH"/>
    <property type="match status" value="1"/>
</dbReference>
<keyword evidence="7 10" id="KW-1133">Transmembrane helix</keyword>
<dbReference type="Proteomes" id="UP000203464">
    <property type="component" value="Unassembled WGS sequence"/>
</dbReference>
<dbReference type="InterPro" id="IPR001851">
    <property type="entry name" value="ABC_transp_permease"/>
</dbReference>
<name>A0A238JKN2_9RHOB</name>
<feature type="transmembrane region" description="Helical" evidence="10">
    <location>
        <begin position="108"/>
        <end position="127"/>
    </location>
</feature>
<comment type="similarity">
    <text evidence="9">Belongs to the binding-protein-dependent transport system permease family. LivHM subfamily.</text>
</comment>
<feature type="transmembrane region" description="Helical" evidence="10">
    <location>
        <begin position="12"/>
        <end position="35"/>
    </location>
</feature>
<reference evidence="12" key="1">
    <citation type="submission" date="2017-05" db="EMBL/GenBank/DDBJ databases">
        <authorList>
            <person name="Rodrigo-Torres L."/>
            <person name="Arahal R. D."/>
            <person name="Lucena T."/>
        </authorList>
    </citation>
    <scope>NUCLEOTIDE SEQUENCE [LARGE SCALE GENOMIC DNA]</scope>
    <source>
        <strain evidence="12">CECT 8868</strain>
    </source>
</reference>
<evidence type="ECO:0000313" key="11">
    <source>
        <dbReference type="EMBL" id="SMX31201.1"/>
    </source>
</evidence>
<evidence type="ECO:0000256" key="8">
    <source>
        <dbReference type="ARBA" id="ARBA00023136"/>
    </source>
</evidence>